<feature type="region of interest" description="N-acetyltransferase" evidence="20">
    <location>
        <begin position="253"/>
        <end position="450"/>
    </location>
</feature>
<dbReference type="SUPFAM" id="SSF51161">
    <property type="entry name" value="Trimeric LpxA-like enzymes"/>
    <property type="match status" value="1"/>
</dbReference>
<feature type="binding site" evidence="20">
    <location>
        <position position="334"/>
    </location>
    <ligand>
        <name>UDP-N-acetyl-alpha-D-glucosamine</name>
        <dbReference type="ChEBI" id="CHEBI:57705"/>
    </ligand>
</feature>
<evidence type="ECO:0000256" key="19">
    <source>
        <dbReference type="ARBA" id="ARBA00049628"/>
    </source>
</evidence>
<dbReference type="NCBIfam" id="TIGR01173">
    <property type="entry name" value="glmU"/>
    <property type="match status" value="1"/>
</dbReference>
<keyword evidence="11 20" id="KW-0460">Magnesium</keyword>
<dbReference type="CDD" id="cd02540">
    <property type="entry name" value="GT2_GlmU_N_bac"/>
    <property type="match status" value="1"/>
</dbReference>
<dbReference type="EMBL" id="JAFBDQ010000010">
    <property type="protein sequence ID" value="MBM7557210.1"/>
    <property type="molecule type" value="Genomic_DNA"/>
</dbReference>
<comment type="pathway">
    <text evidence="3 20">Nucleotide-sugar biosynthesis; UDP-N-acetyl-alpha-D-glucosamine biosynthesis; UDP-N-acetyl-alpha-D-glucosamine from N-acetyl-alpha-D-glucosamine 1-phosphate: step 1/1.</text>
</comment>
<evidence type="ECO:0000256" key="13">
    <source>
        <dbReference type="ARBA" id="ARBA00022984"/>
    </source>
</evidence>
<proteinExistence type="inferred from homology"/>
<dbReference type="GO" id="GO:0000902">
    <property type="term" value="P:cell morphogenesis"/>
    <property type="evidence" value="ECO:0007669"/>
    <property type="project" value="UniProtKB-UniRule"/>
</dbReference>
<reference evidence="22" key="1">
    <citation type="submission" date="2021-01" db="EMBL/GenBank/DDBJ databases">
        <title>Genomic Encyclopedia of Type Strains, Phase IV (KMG-IV): sequencing the most valuable type-strain genomes for metagenomic binning, comparative biology and taxonomic classification.</title>
        <authorList>
            <person name="Goeker M."/>
        </authorList>
    </citation>
    <scope>NUCLEOTIDE SEQUENCE</scope>
    <source>
        <strain evidence="22">DSM 23230</strain>
    </source>
</reference>
<evidence type="ECO:0000256" key="14">
    <source>
        <dbReference type="ARBA" id="ARBA00023268"/>
    </source>
</evidence>
<dbReference type="Gene3D" id="3.90.550.10">
    <property type="entry name" value="Spore Coat Polysaccharide Biosynthesis Protein SpsA, Chain A"/>
    <property type="match status" value="1"/>
</dbReference>
<gene>
    <name evidence="20" type="primary">glmU</name>
    <name evidence="22" type="ORF">JOC47_002065</name>
</gene>
<feature type="binding site" evidence="20">
    <location>
        <position position="23"/>
    </location>
    <ligand>
        <name>UDP-N-acetyl-alpha-D-glucosamine</name>
        <dbReference type="ChEBI" id="CHEBI:57705"/>
    </ligand>
</feature>
<dbReference type="GO" id="GO:0008360">
    <property type="term" value="P:regulation of cell shape"/>
    <property type="evidence" value="ECO:0007669"/>
    <property type="project" value="UniProtKB-KW"/>
</dbReference>
<sequence>MTDLAVITLAAGKGTRMKSELPKVLHQVAGKSMAQHIVDTAAGLSPVHNVVVVGYKADKVESSITGSNLDFVTQEEQLGTGHAVMQTQEKLADFSGTVLVLYGDTPLLTEDTLSELVEQHQQEDAAASILTTKLENPSGYGRIVRDENGSVKKIVEDKDTTPTQAEIQEINTGICCFDSQLLWSAIDDLDTDNAQGEYYLTDVIGILARAGHFVAGVTANSTRETIGVNTRSHLAEAEKTLRARTCEKHMANGVTIIDPDNTYIDSTVQIARDTIIYPGTFLEGDTKIASDVVIGPQSRIIDSTIGEGVEIEHSTIKESEVQSGTVVGPYAYIRPGTTIGKEAKVGDFVEIKKSTVGDGSKVPHLSYIGDTEIGENTNVGAGTITANYDGENKHQTKIADNCFIGSNSTLIAPLKLAKGSCTGAGAVVTKNVAENEVVIGVPAKARDKDK</sequence>
<dbReference type="InterPro" id="IPR005835">
    <property type="entry name" value="NTP_transferase_dom"/>
</dbReference>
<keyword evidence="23" id="KW-1185">Reference proteome</keyword>
<dbReference type="GO" id="GO:0005737">
    <property type="term" value="C:cytoplasm"/>
    <property type="evidence" value="ECO:0007669"/>
    <property type="project" value="UniProtKB-SubCell"/>
</dbReference>
<dbReference type="InterPro" id="IPR005882">
    <property type="entry name" value="Bifunctional_GlmU"/>
</dbReference>
<evidence type="ECO:0000256" key="3">
    <source>
        <dbReference type="ARBA" id="ARBA00005208"/>
    </source>
</evidence>
<feature type="binding site" evidence="20">
    <location>
        <position position="352"/>
    </location>
    <ligand>
        <name>UDP-N-acetyl-alpha-D-glucosamine</name>
        <dbReference type="ChEBI" id="CHEBI:57705"/>
    </ligand>
</feature>
<evidence type="ECO:0000256" key="10">
    <source>
        <dbReference type="ARBA" id="ARBA00022737"/>
    </source>
</evidence>
<evidence type="ECO:0000256" key="2">
    <source>
        <dbReference type="ARBA" id="ARBA00005166"/>
    </source>
</evidence>
<feature type="domain" description="Nucleotidyl transferase" evidence="21">
    <location>
        <begin position="7"/>
        <end position="212"/>
    </location>
</feature>
<comment type="pathway">
    <text evidence="20">Bacterial outer membrane biogenesis; LPS lipid A biosynthesis.</text>
</comment>
<feature type="binding site" evidence="20">
    <location>
        <position position="156"/>
    </location>
    <ligand>
        <name>UDP-N-acetyl-alpha-D-glucosamine</name>
        <dbReference type="ChEBI" id="CHEBI:57705"/>
    </ligand>
</feature>
<dbReference type="GO" id="GO:0000287">
    <property type="term" value="F:magnesium ion binding"/>
    <property type="evidence" value="ECO:0007669"/>
    <property type="project" value="UniProtKB-UniRule"/>
</dbReference>
<evidence type="ECO:0000256" key="20">
    <source>
        <dbReference type="HAMAP-Rule" id="MF_01631"/>
    </source>
</evidence>
<dbReference type="GO" id="GO:0016020">
    <property type="term" value="C:membrane"/>
    <property type="evidence" value="ECO:0007669"/>
    <property type="project" value="GOC"/>
</dbReference>
<evidence type="ECO:0000256" key="8">
    <source>
        <dbReference type="ARBA" id="ARBA00022695"/>
    </source>
</evidence>
<evidence type="ECO:0000256" key="12">
    <source>
        <dbReference type="ARBA" id="ARBA00022960"/>
    </source>
</evidence>
<feature type="binding site" evidence="20">
    <location>
        <begin position="102"/>
        <end position="104"/>
    </location>
    <ligand>
        <name>UDP-N-acetyl-alpha-D-glucosamine</name>
        <dbReference type="ChEBI" id="CHEBI:57705"/>
    </ligand>
</feature>
<dbReference type="GO" id="GO:0009252">
    <property type="term" value="P:peptidoglycan biosynthetic process"/>
    <property type="evidence" value="ECO:0007669"/>
    <property type="project" value="UniProtKB-UniRule"/>
</dbReference>
<evidence type="ECO:0000256" key="1">
    <source>
        <dbReference type="ARBA" id="ARBA00004496"/>
    </source>
</evidence>
<dbReference type="InterPro" id="IPR029044">
    <property type="entry name" value="Nucleotide-diphossugar_trans"/>
</dbReference>
<feature type="active site" description="Proton acceptor" evidence="20">
    <location>
        <position position="364"/>
    </location>
</feature>
<dbReference type="GO" id="GO:0009245">
    <property type="term" value="P:lipid A biosynthetic process"/>
    <property type="evidence" value="ECO:0007669"/>
    <property type="project" value="UniProtKB-UniRule"/>
</dbReference>
<dbReference type="NCBIfam" id="NF010934">
    <property type="entry name" value="PRK14354.1"/>
    <property type="match status" value="1"/>
</dbReference>
<dbReference type="PANTHER" id="PTHR43584">
    <property type="entry name" value="NUCLEOTIDYL TRANSFERASE"/>
    <property type="match status" value="1"/>
</dbReference>
<dbReference type="Pfam" id="PF14602">
    <property type="entry name" value="Hexapep_2"/>
    <property type="match status" value="1"/>
</dbReference>
<feature type="binding site" evidence="20">
    <location>
        <position position="74"/>
    </location>
    <ligand>
        <name>UDP-N-acetyl-alpha-D-glucosamine</name>
        <dbReference type="ChEBI" id="CHEBI:57705"/>
    </ligand>
</feature>
<organism evidence="22 23">
    <name type="scientific">Halanaerobacter jeridensis</name>
    <dbReference type="NCBI Taxonomy" id="706427"/>
    <lineage>
        <taxon>Bacteria</taxon>
        <taxon>Bacillati</taxon>
        <taxon>Bacillota</taxon>
        <taxon>Clostridia</taxon>
        <taxon>Halanaerobiales</taxon>
        <taxon>Halobacteroidaceae</taxon>
        <taxon>Halanaerobacter</taxon>
    </lineage>
</organism>
<name>A0A939BMR6_9FIRM</name>
<dbReference type="CDD" id="cd03353">
    <property type="entry name" value="LbH_GlmU_C"/>
    <property type="match status" value="1"/>
</dbReference>
<feature type="binding site" evidence="20">
    <location>
        <position position="229"/>
    </location>
    <ligand>
        <name>UDP-N-acetyl-alpha-D-glucosamine</name>
        <dbReference type="ChEBI" id="CHEBI:57705"/>
    </ligand>
</feature>
<evidence type="ECO:0000313" key="22">
    <source>
        <dbReference type="EMBL" id="MBM7557210.1"/>
    </source>
</evidence>
<evidence type="ECO:0000313" key="23">
    <source>
        <dbReference type="Proteomes" id="UP000774000"/>
    </source>
</evidence>
<feature type="binding site" evidence="20">
    <location>
        <position position="171"/>
    </location>
    <ligand>
        <name>UDP-N-acetyl-alpha-D-glucosamine</name>
        <dbReference type="ChEBI" id="CHEBI:57705"/>
    </ligand>
</feature>
<feature type="binding site" evidence="20">
    <location>
        <position position="378"/>
    </location>
    <ligand>
        <name>UDP-N-acetyl-alpha-D-glucosamine</name>
        <dbReference type="ChEBI" id="CHEBI:57705"/>
    </ligand>
</feature>
<dbReference type="InterPro" id="IPR038009">
    <property type="entry name" value="GlmU_C_LbH"/>
</dbReference>
<evidence type="ECO:0000256" key="5">
    <source>
        <dbReference type="ARBA" id="ARBA00007947"/>
    </source>
</evidence>
<keyword evidence="9 20" id="KW-0479">Metal-binding</keyword>
<keyword evidence="16 20" id="KW-0961">Cell wall biogenesis/degradation</keyword>
<feature type="binding site" evidence="20">
    <location>
        <position position="229"/>
    </location>
    <ligand>
        <name>Mg(2+)</name>
        <dbReference type="ChEBI" id="CHEBI:18420"/>
    </ligand>
</feature>
<feature type="binding site" evidence="20">
    <location>
        <position position="367"/>
    </location>
    <ligand>
        <name>UDP-N-acetyl-alpha-D-glucosamine</name>
        <dbReference type="ChEBI" id="CHEBI:57705"/>
    </ligand>
</feature>
<keyword evidence="14 20" id="KW-0511">Multifunctional enzyme</keyword>
<comment type="pathway">
    <text evidence="2 20">Nucleotide-sugar biosynthesis; UDP-N-acetyl-alpha-D-glucosamine biosynthesis; N-acetyl-alpha-D-glucosamine 1-phosphate from alpha-D-glucosamine 6-phosphate (route II): step 2/2.</text>
</comment>
<feature type="binding site" evidence="20">
    <location>
        <position position="406"/>
    </location>
    <ligand>
        <name>acetyl-CoA</name>
        <dbReference type="ChEBI" id="CHEBI:57288"/>
    </ligand>
</feature>
<comment type="catalytic activity">
    <reaction evidence="17 20">
        <text>alpha-D-glucosamine 1-phosphate + acetyl-CoA = N-acetyl-alpha-D-glucosamine 1-phosphate + CoA + H(+)</text>
        <dbReference type="Rhea" id="RHEA:13725"/>
        <dbReference type="ChEBI" id="CHEBI:15378"/>
        <dbReference type="ChEBI" id="CHEBI:57287"/>
        <dbReference type="ChEBI" id="CHEBI:57288"/>
        <dbReference type="ChEBI" id="CHEBI:57776"/>
        <dbReference type="ChEBI" id="CHEBI:58516"/>
        <dbReference type="EC" id="2.3.1.157"/>
    </reaction>
</comment>
<comment type="catalytic activity">
    <reaction evidence="18 20">
        <text>N-acetyl-alpha-D-glucosamine 1-phosphate + UTP + H(+) = UDP-N-acetyl-alpha-D-glucosamine + diphosphate</text>
        <dbReference type="Rhea" id="RHEA:13509"/>
        <dbReference type="ChEBI" id="CHEBI:15378"/>
        <dbReference type="ChEBI" id="CHEBI:33019"/>
        <dbReference type="ChEBI" id="CHEBI:46398"/>
        <dbReference type="ChEBI" id="CHEBI:57705"/>
        <dbReference type="ChEBI" id="CHEBI:57776"/>
        <dbReference type="EC" id="2.7.7.23"/>
    </reaction>
</comment>
<dbReference type="InterPro" id="IPR050065">
    <property type="entry name" value="GlmU-like"/>
</dbReference>
<comment type="subunit">
    <text evidence="20">Homotrimer.</text>
</comment>
<evidence type="ECO:0000259" key="21">
    <source>
        <dbReference type="Pfam" id="PF00483"/>
    </source>
</evidence>
<dbReference type="InterPro" id="IPR011004">
    <property type="entry name" value="Trimer_LpxA-like_sf"/>
</dbReference>
<feature type="region of interest" description="Linker" evidence="20">
    <location>
        <begin position="232"/>
        <end position="252"/>
    </location>
</feature>
<dbReference type="Proteomes" id="UP000774000">
    <property type="component" value="Unassembled WGS sequence"/>
</dbReference>
<accession>A0A939BMR6</accession>
<comment type="caution">
    <text evidence="20">Lacks conserved residue(s) required for the propagation of feature annotation.</text>
</comment>
<protein>
    <recommendedName>
        <fullName evidence="20">Bifunctional protein GlmU</fullName>
    </recommendedName>
    <domain>
        <recommendedName>
            <fullName evidence="20">UDP-N-acetylglucosamine pyrophosphorylase</fullName>
            <ecNumber evidence="20">2.7.7.23</ecNumber>
        </recommendedName>
        <alternativeName>
            <fullName evidence="20">N-acetylglucosamine-1-phosphate uridyltransferase</fullName>
        </alternativeName>
    </domain>
    <domain>
        <recommendedName>
            <fullName evidence="20">Glucosamine-1-phosphate N-acetyltransferase</fullName>
            <ecNumber evidence="20">2.3.1.157</ecNumber>
        </recommendedName>
    </domain>
</protein>
<feature type="region of interest" description="Pyrophosphorylase" evidence="20">
    <location>
        <begin position="1"/>
        <end position="231"/>
    </location>
</feature>
<keyword evidence="13 20" id="KW-0573">Peptidoglycan synthesis</keyword>
<keyword evidence="6 20" id="KW-0963">Cytoplasm</keyword>
<evidence type="ECO:0000256" key="9">
    <source>
        <dbReference type="ARBA" id="ARBA00022723"/>
    </source>
</evidence>
<evidence type="ECO:0000256" key="17">
    <source>
        <dbReference type="ARBA" id="ARBA00048247"/>
    </source>
</evidence>
<evidence type="ECO:0000256" key="11">
    <source>
        <dbReference type="ARBA" id="ARBA00022842"/>
    </source>
</evidence>
<feature type="binding site" evidence="20">
    <location>
        <position position="381"/>
    </location>
    <ligand>
        <name>acetyl-CoA</name>
        <dbReference type="ChEBI" id="CHEBI:57288"/>
    </ligand>
</feature>
<feature type="binding site" evidence="20">
    <location>
        <begin position="387"/>
        <end position="388"/>
    </location>
    <ligand>
        <name>acetyl-CoA</name>
        <dbReference type="ChEBI" id="CHEBI:57288"/>
    </ligand>
</feature>
<feature type="binding site" evidence="20">
    <location>
        <position position="424"/>
    </location>
    <ligand>
        <name>acetyl-CoA</name>
        <dbReference type="ChEBI" id="CHEBI:57288"/>
    </ligand>
</feature>
<comment type="function">
    <text evidence="19 20">Catalyzes the last two sequential reactions in the de novo biosynthetic pathway for UDP-N-acetylglucosamine (UDP-GlcNAc). The C-terminal domain catalyzes the transfer of acetyl group from acetyl coenzyme A to glucosamine-1-phosphate (GlcN-1-P) to produce N-acetylglucosamine-1-phosphate (GlcNAc-1-P), which is converted into UDP-GlcNAc by the transfer of uridine 5-monophosphate (from uridine 5-triphosphate), a reaction catalyzed by the N-terminal domain.</text>
</comment>
<dbReference type="GO" id="GO:0019134">
    <property type="term" value="F:glucosamine-1-phosphate N-acetyltransferase activity"/>
    <property type="evidence" value="ECO:0007669"/>
    <property type="project" value="UniProtKB-UniRule"/>
</dbReference>
<dbReference type="Pfam" id="PF00483">
    <property type="entry name" value="NTP_transferase"/>
    <property type="match status" value="1"/>
</dbReference>
<comment type="caution">
    <text evidence="22">The sequence shown here is derived from an EMBL/GenBank/DDBJ whole genome shotgun (WGS) entry which is preliminary data.</text>
</comment>
<comment type="subcellular location">
    <subcellularLocation>
        <location evidence="1 20">Cytoplasm</location>
    </subcellularLocation>
</comment>
<dbReference type="PANTHER" id="PTHR43584:SF3">
    <property type="entry name" value="BIFUNCTIONAL PROTEIN GLMU"/>
    <property type="match status" value="1"/>
</dbReference>
<keyword evidence="10 20" id="KW-0677">Repeat</keyword>
<dbReference type="GO" id="GO:0003977">
    <property type="term" value="F:UDP-N-acetylglucosamine diphosphorylase activity"/>
    <property type="evidence" value="ECO:0007669"/>
    <property type="project" value="UniProtKB-UniRule"/>
</dbReference>
<keyword evidence="8 20" id="KW-0548">Nucleotidyltransferase</keyword>
<comment type="cofactor">
    <cofactor evidence="20">
        <name>Mg(2+)</name>
        <dbReference type="ChEBI" id="CHEBI:18420"/>
    </cofactor>
    <text evidence="20">Binds 1 Mg(2+) ion per subunit.</text>
</comment>
<feature type="binding site" evidence="20">
    <location>
        <position position="104"/>
    </location>
    <ligand>
        <name>Mg(2+)</name>
        <dbReference type="ChEBI" id="CHEBI:18420"/>
    </ligand>
</feature>
<evidence type="ECO:0000256" key="15">
    <source>
        <dbReference type="ARBA" id="ARBA00023315"/>
    </source>
</evidence>
<dbReference type="HAMAP" id="MF_01631">
    <property type="entry name" value="GlmU"/>
    <property type="match status" value="1"/>
</dbReference>
<feature type="binding site" evidence="20">
    <location>
        <position position="141"/>
    </location>
    <ligand>
        <name>UDP-N-acetyl-alpha-D-glucosamine</name>
        <dbReference type="ChEBI" id="CHEBI:57705"/>
    </ligand>
</feature>
<dbReference type="AlphaFoldDB" id="A0A939BMR6"/>
<evidence type="ECO:0000256" key="6">
    <source>
        <dbReference type="ARBA" id="ARBA00022490"/>
    </source>
</evidence>
<evidence type="ECO:0000256" key="16">
    <source>
        <dbReference type="ARBA" id="ARBA00023316"/>
    </source>
</evidence>
<evidence type="ECO:0000256" key="18">
    <source>
        <dbReference type="ARBA" id="ARBA00048493"/>
    </source>
</evidence>
<feature type="binding site" evidence="20">
    <location>
        <begin position="9"/>
        <end position="12"/>
    </location>
    <ligand>
        <name>UDP-N-acetyl-alpha-D-glucosamine</name>
        <dbReference type="ChEBI" id="CHEBI:57705"/>
    </ligand>
</feature>
<dbReference type="EC" id="2.3.1.157" evidence="20"/>
<dbReference type="InterPro" id="IPR001451">
    <property type="entry name" value="Hexapep"/>
</dbReference>
<dbReference type="SUPFAM" id="SSF53448">
    <property type="entry name" value="Nucleotide-diphospho-sugar transferases"/>
    <property type="match status" value="1"/>
</dbReference>
<dbReference type="GO" id="GO:0006048">
    <property type="term" value="P:UDP-N-acetylglucosamine biosynthetic process"/>
    <property type="evidence" value="ECO:0007669"/>
    <property type="project" value="InterPro"/>
</dbReference>
<keyword evidence="7 20" id="KW-0808">Transferase</keyword>
<dbReference type="GO" id="GO:0071555">
    <property type="term" value="P:cell wall organization"/>
    <property type="evidence" value="ECO:0007669"/>
    <property type="project" value="UniProtKB-KW"/>
</dbReference>
<comment type="similarity">
    <text evidence="5 20">In the N-terminal section; belongs to the N-acetylglucosamine-1-phosphate uridyltransferase family.</text>
</comment>
<comment type="similarity">
    <text evidence="4 20">In the C-terminal section; belongs to the transferase hexapeptide repeat family.</text>
</comment>
<dbReference type="EC" id="2.7.7.23" evidence="20"/>
<evidence type="ECO:0000256" key="4">
    <source>
        <dbReference type="ARBA" id="ARBA00007707"/>
    </source>
</evidence>
<dbReference type="Gene3D" id="2.160.10.10">
    <property type="entry name" value="Hexapeptide repeat proteins"/>
    <property type="match status" value="1"/>
</dbReference>
<evidence type="ECO:0000256" key="7">
    <source>
        <dbReference type="ARBA" id="ARBA00022679"/>
    </source>
</evidence>
<keyword evidence="15 20" id="KW-0012">Acyltransferase</keyword>
<keyword evidence="12 20" id="KW-0133">Cell shape</keyword>
<dbReference type="RefSeq" id="WP_204701966.1">
    <property type="nucleotide sequence ID" value="NZ_JAFBDQ010000010.1"/>
</dbReference>
<feature type="binding site" evidence="20">
    <location>
        <begin position="79"/>
        <end position="80"/>
    </location>
    <ligand>
        <name>UDP-N-acetyl-alpha-D-glucosamine</name>
        <dbReference type="ChEBI" id="CHEBI:57705"/>
    </ligand>
</feature>